<reference evidence="8" key="2">
    <citation type="submission" date="2020-09" db="EMBL/GenBank/DDBJ databases">
        <authorList>
            <person name="Sun Q."/>
            <person name="Ohkuma M."/>
        </authorList>
    </citation>
    <scope>NUCLEOTIDE SEQUENCE</scope>
    <source>
        <strain evidence="8">JCM 13919</strain>
    </source>
</reference>
<evidence type="ECO:0000256" key="5">
    <source>
        <dbReference type="ARBA" id="ARBA00022989"/>
    </source>
</evidence>
<keyword evidence="3" id="KW-1003">Cell membrane</keyword>
<dbReference type="PANTHER" id="PTHR34583">
    <property type="entry name" value="ANTIPORTER SUBUNIT MNHC2-RELATED"/>
    <property type="match status" value="1"/>
</dbReference>
<protein>
    <recommendedName>
        <fullName evidence="10">Na(+)/H(+) antiporter subunit C1</fullName>
    </recommendedName>
</protein>
<evidence type="ECO:0000256" key="3">
    <source>
        <dbReference type="ARBA" id="ARBA00022475"/>
    </source>
</evidence>
<gene>
    <name evidence="8" type="ORF">GCM10007966_18860</name>
</gene>
<proteinExistence type="inferred from homology"/>
<evidence type="ECO:0000256" key="6">
    <source>
        <dbReference type="ARBA" id="ARBA00023136"/>
    </source>
</evidence>
<evidence type="ECO:0000256" key="4">
    <source>
        <dbReference type="ARBA" id="ARBA00022692"/>
    </source>
</evidence>
<evidence type="ECO:0000256" key="2">
    <source>
        <dbReference type="ARBA" id="ARBA00010388"/>
    </source>
</evidence>
<keyword evidence="4 7" id="KW-0812">Transmembrane</keyword>
<comment type="caution">
    <text evidence="8">The sequence shown here is derived from an EMBL/GenBank/DDBJ whole genome shotgun (WGS) entry which is preliminary data.</text>
</comment>
<keyword evidence="6 7" id="KW-0472">Membrane</keyword>
<feature type="transmembrane region" description="Helical" evidence="7">
    <location>
        <begin position="31"/>
        <end position="50"/>
    </location>
</feature>
<accession>A0A917JYA4</accession>
<dbReference type="PANTHER" id="PTHR34583:SF2">
    <property type="entry name" value="ANTIPORTER SUBUNIT MNHC2-RELATED"/>
    <property type="match status" value="1"/>
</dbReference>
<keyword evidence="9" id="KW-1185">Reference proteome</keyword>
<dbReference type="OrthoDB" id="9799219at2"/>
<comment type="similarity">
    <text evidence="2">Belongs to the CPA3 antiporters (TC 2.A.63) subunit C family.</text>
</comment>
<reference evidence="8" key="1">
    <citation type="journal article" date="2014" name="Int. J. Syst. Evol. Microbiol.">
        <title>Complete genome sequence of Corynebacterium casei LMG S-19264T (=DSM 44701T), isolated from a smear-ripened cheese.</title>
        <authorList>
            <consortium name="US DOE Joint Genome Institute (JGI-PGF)"/>
            <person name="Walter F."/>
            <person name="Albersmeier A."/>
            <person name="Kalinowski J."/>
            <person name="Ruckert C."/>
        </authorList>
    </citation>
    <scope>NUCLEOTIDE SEQUENCE</scope>
    <source>
        <strain evidence="8">JCM 13919</strain>
    </source>
</reference>
<name>A0A917JYA4_9GAMM</name>
<dbReference type="InterPro" id="IPR039428">
    <property type="entry name" value="NUOK/Mnh_C1-like"/>
</dbReference>
<dbReference type="RefSeq" id="WP_131777035.1">
    <property type="nucleotide sequence ID" value="NZ_BMOB01000008.1"/>
</dbReference>
<dbReference type="Pfam" id="PF00420">
    <property type="entry name" value="Oxidored_q2"/>
    <property type="match status" value="1"/>
</dbReference>
<sequence length="118" mass="13014">MSSMALTIGILMALSLYLLMSQQLSRWLYGLILFSSTINLCLLIAGRVFLTDPAFINGNQLVKMGNPLPQAMVLTAIVISFALIAFSLIIVRELHKENYKNPEIDSPTLPSNTQGDDE</sequence>
<evidence type="ECO:0000313" key="8">
    <source>
        <dbReference type="EMBL" id="GGI90304.1"/>
    </source>
</evidence>
<dbReference type="Gene3D" id="1.10.287.3510">
    <property type="match status" value="1"/>
</dbReference>
<evidence type="ECO:0000313" key="9">
    <source>
        <dbReference type="Proteomes" id="UP000630149"/>
    </source>
</evidence>
<evidence type="ECO:0000256" key="1">
    <source>
        <dbReference type="ARBA" id="ARBA00004651"/>
    </source>
</evidence>
<dbReference type="Proteomes" id="UP000630149">
    <property type="component" value="Unassembled WGS sequence"/>
</dbReference>
<keyword evidence="5 7" id="KW-1133">Transmembrane helix</keyword>
<dbReference type="AlphaFoldDB" id="A0A917JYA4"/>
<organism evidence="8 9">
    <name type="scientific">Legionella impletisoli</name>
    <dbReference type="NCBI Taxonomy" id="343510"/>
    <lineage>
        <taxon>Bacteria</taxon>
        <taxon>Pseudomonadati</taxon>
        <taxon>Pseudomonadota</taxon>
        <taxon>Gammaproteobacteria</taxon>
        <taxon>Legionellales</taxon>
        <taxon>Legionellaceae</taxon>
        <taxon>Legionella</taxon>
    </lineage>
</organism>
<comment type="subcellular location">
    <subcellularLocation>
        <location evidence="1">Cell membrane</location>
        <topology evidence="1">Multi-pass membrane protein</topology>
    </subcellularLocation>
</comment>
<dbReference type="GO" id="GO:0005886">
    <property type="term" value="C:plasma membrane"/>
    <property type="evidence" value="ECO:0007669"/>
    <property type="project" value="UniProtKB-SubCell"/>
</dbReference>
<evidence type="ECO:0008006" key="10">
    <source>
        <dbReference type="Google" id="ProtNLM"/>
    </source>
</evidence>
<evidence type="ECO:0000256" key="7">
    <source>
        <dbReference type="SAM" id="Phobius"/>
    </source>
</evidence>
<dbReference type="EMBL" id="BMOB01000008">
    <property type="protein sequence ID" value="GGI90304.1"/>
    <property type="molecule type" value="Genomic_DNA"/>
</dbReference>
<dbReference type="InterPro" id="IPR050601">
    <property type="entry name" value="CPA3_antiporter_subunitC"/>
</dbReference>
<feature type="transmembrane region" description="Helical" evidence="7">
    <location>
        <begin position="71"/>
        <end position="91"/>
    </location>
</feature>